<dbReference type="Proteomes" id="UP000281726">
    <property type="component" value="Unassembled WGS sequence"/>
</dbReference>
<proteinExistence type="predicted"/>
<keyword evidence="3" id="KW-1185">Reference proteome</keyword>
<gene>
    <name evidence="2" type="ORF">D7223_01855</name>
</gene>
<accession>A0A3A9ZV92</accession>
<dbReference type="EMBL" id="RBAK01000001">
    <property type="protein sequence ID" value="RKN51277.1"/>
    <property type="molecule type" value="Genomic_DNA"/>
</dbReference>
<dbReference type="OrthoDB" id="3035510at2"/>
<protein>
    <submittedName>
        <fullName evidence="2">Sigma-70 family RNA polymerase sigma factor</fullName>
    </submittedName>
</protein>
<name>A0A3A9ZV92_9ACTN</name>
<evidence type="ECO:0000313" key="3">
    <source>
        <dbReference type="Proteomes" id="UP000281726"/>
    </source>
</evidence>
<feature type="region of interest" description="Disordered" evidence="1">
    <location>
        <begin position="1"/>
        <end position="32"/>
    </location>
</feature>
<evidence type="ECO:0000256" key="1">
    <source>
        <dbReference type="SAM" id="MobiDB-lite"/>
    </source>
</evidence>
<comment type="caution">
    <text evidence="2">The sequence shown here is derived from an EMBL/GenBank/DDBJ whole genome shotgun (WGS) entry which is preliminary data.</text>
</comment>
<dbReference type="RefSeq" id="WP_120725626.1">
    <property type="nucleotide sequence ID" value="NZ_RBAK01000001.1"/>
</dbReference>
<reference evidence="2 3" key="1">
    <citation type="journal article" date="2004" name="Syst. Appl. Microbiol.">
        <title>Cryptoendolithic actinomycetes from antarctic sandstone rock samples: Micromonospora endolithica sp. nov. and two isolates related to Micromonospora coerulea Jensen 1932.</title>
        <authorList>
            <person name="Hirsch P."/>
            <person name="Mevs U."/>
            <person name="Kroppenstedt R.M."/>
            <person name="Schumann P."/>
            <person name="Stackebrandt E."/>
        </authorList>
    </citation>
    <scope>NUCLEOTIDE SEQUENCE [LARGE SCALE GENOMIC DNA]</scope>
    <source>
        <strain evidence="2 3">JCM 12677</strain>
    </source>
</reference>
<evidence type="ECO:0000313" key="2">
    <source>
        <dbReference type="EMBL" id="RKN51277.1"/>
    </source>
</evidence>
<dbReference type="AlphaFoldDB" id="A0A3A9ZV92"/>
<organism evidence="2 3">
    <name type="scientific">Micromonospora endolithica</name>
    <dbReference type="NCBI Taxonomy" id="230091"/>
    <lineage>
        <taxon>Bacteria</taxon>
        <taxon>Bacillati</taxon>
        <taxon>Actinomycetota</taxon>
        <taxon>Actinomycetes</taxon>
        <taxon>Micromonosporales</taxon>
        <taxon>Micromonosporaceae</taxon>
        <taxon>Micromonospora</taxon>
    </lineage>
</organism>
<sequence length="426" mass="48617">MEGLPNPDLSATDAADDGDREPTPTEIESWERETVFASGHKATAEEFPRLWNLSVSFTKRAIVRPTVPQPPEYVTIALPRPQVREDDESLRRSLAVHEWNQLWEAAQFRRRFFDEEKDLTPDLARIADRGDVNIIFVPRTPSRYYEYAPLYHLLDRRTCERYGLPLLGRGQWPFGMEFVDTGKYLPDDFERRLPQAWASTVWRHLDSGSGLVAFSRDDPIRLLAHNLDYWVPPVTAVIQDTLRDFPLVEGDGDLPAGIRLIDGSVLDGAVPGWPRAGGDLWRGQDEAAEFVALTVDQADSTGKLRAILDAVRANRVADDFSARWSYAREDFERKLYRKRNKISIKFLELTDTIPVQGPETEVEDRTVFSDFLALLDEKERQIVILLASGHTKLTDIANELGYANHSPISKRLAKIRRQAQAFFDQQ</sequence>